<keyword evidence="3" id="KW-0238">DNA-binding</keyword>
<comment type="subcellular location">
    <subcellularLocation>
        <location evidence="1">Nucleus</location>
    </subcellularLocation>
</comment>
<accession>A0AA38FR06</accession>
<keyword evidence="5" id="KW-0539">Nucleus</keyword>
<dbReference type="PANTHER" id="PTHR48019">
    <property type="entry name" value="SERUM RESPONSE FACTOR HOMOLOG"/>
    <property type="match status" value="1"/>
</dbReference>
<gene>
    <name evidence="7" type="ORF">KI387_035424</name>
</gene>
<dbReference type="AlphaFoldDB" id="A0AA38FR06"/>
<feature type="non-terminal residue" evidence="7">
    <location>
        <position position="1"/>
    </location>
</feature>
<dbReference type="EMBL" id="JAHRHJ020000007">
    <property type="protein sequence ID" value="KAH9307513.1"/>
    <property type="molecule type" value="Genomic_DNA"/>
</dbReference>
<organism evidence="7 8">
    <name type="scientific">Taxus chinensis</name>
    <name type="common">Chinese yew</name>
    <name type="synonym">Taxus wallichiana var. chinensis</name>
    <dbReference type="NCBI Taxonomy" id="29808"/>
    <lineage>
        <taxon>Eukaryota</taxon>
        <taxon>Viridiplantae</taxon>
        <taxon>Streptophyta</taxon>
        <taxon>Embryophyta</taxon>
        <taxon>Tracheophyta</taxon>
        <taxon>Spermatophyta</taxon>
        <taxon>Pinopsida</taxon>
        <taxon>Pinidae</taxon>
        <taxon>Conifers II</taxon>
        <taxon>Cupressales</taxon>
        <taxon>Taxaceae</taxon>
        <taxon>Taxus</taxon>
    </lineage>
</organism>
<evidence type="ECO:0000259" key="6">
    <source>
        <dbReference type="PROSITE" id="PS50066"/>
    </source>
</evidence>
<dbReference type="InterPro" id="IPR036879">
    <property type="entry name" value="TF_MADSbox_sf"/>
</dbReference>
<dbReference type="Gene3D" id="3.40.1810.10">
    <property type="entry name" value="Transcription factor, MADS-box"/>
    <property type="match status" value="1"/>
</dbReference>
<dbReference type="GO" id="GO:0005634">
    <property type="term" value="C:nucleus"/>
    <property type="evidence" value="ECO:0007669"/>
    <property type="project" value="UniProtKB-SubCell"/>
</dbReference>
<dbReference type="GO" id="GO:0046983">
    <property type="term" value="F:protein dimerization activity"/>
    <property type="evidence" value="ECO:0007669"/>
    <property type="project" value="InterPro"/>
</dbReference>
<evidence type="ECO:0000256" key="3">
    <source>
        <dbReference type="ARBA" id="ARBA00023125"/>
    </source>
</evidence>
<protein>
    <recommendedName>
        <fullName evidence="6">MADS-box domain-containing protein</fullName>
    </recommendedName>
</protein>
<sequence>FQEGFLEAINGAREGSVEKIMIENRTNRQVTFCKRKNGSLKKACELSLLCDAEVALIIFSATGSSMNFPVTVWREQFRSTWTSMLRKCTLMDFSPIL</sequence>
<reference evidence="7 8" key="1">
    <citation type="journal article" date="2021" name="Nat. Plants">
        <title>The Taxus genome provides insights into paclitaxel biosynthesis.</title>
        <authorList>
            <person name="Xiong X."/>
            <person name="Gou J."/>
            <person name="Liao Q."/>
            <person name="Li Y."/>
            <person name="Zhou Q."/>
            <person name="Bi G."/>
            <person name="Li C."/>
            <person name="Du R."/>
            <person name="Wang X."/>
            <person name="Sun T."/>
            <person name="Guo L."/>
            <person name="Liang H."/>
            <person name="Lu P."/>
            <person name="Wu Y."/>
            <person name="Zhang Z."/>
            <person name="Ro D.K."/>
            <person name="Shang Y."/>
            <person name="Huang S."/>
            <person name="Yan J."/>
        </authorList>
    </citation>
    <scope>NUCLEOTIDE SEQUENCE [LARGE SCALE GENOMIC DNA]</scope>
    <source>
        <strain evidence="7">Ta-2019</strain>
    </source>
</reference>
<evidence type="ECO:0000256" key="5">
    <source>
        <dbReference type="ARBA" id="ARBA00023242"/>
    </source>
</evidence>
<keyword evidence="4" id="KW-0804">Transcription</keyword>
<dbReference type="PRINTS" id="PR00404">
    <property type="entry name" value="MADSDOMAIN"/>
</dbReference>
<dbReference type="SMART" id="SM00432">
    <property type="entry name" value="MADS"/>
    <property type="match status" value="1"/>
</dbReference>
<keyword evidence="2" id="KW-0805">Transcription regulation</keyword>
<dbReference type="InterPro" id="IPR050142">
    <property type="entry name" value="MADS-box/MEF2_TF"/>
</dbReference>
<dbReference type="Pfam" id="PF00319">
    <property type="entry name" value="SRF-TF"/>
    <property type="match status" value="1"/>
</dbReference>
<evidence type="ECO:0000313" key="7">
    <source>
        <dbReference type="EMBL" id="KAH9307513.1"/>
    </source>
</evidence>
<feature type="non-terminal residue" evidence="7">
    <location>
        <position position="97"/>
    </location>
</feature>
<dbReference type="SUPFAM" id="SSF55455">
    <property type="entry name" value="SRF-like"/>
    <property type="match status" value="1"/>
</dbReference>
<keyword evidence="8" id="KW-1185">Reference proteome</keyword>
<evidence type="ECO:0000313" key="8">
    <source>
        <dbReference type="Proteomes" id="UP000824469"/>
    </source>
</evidence>
<dbReference type="InterPro" id="IPR002100">
    <property type="entry name" value="TF_MADSbox"/>
</dbReference>
<proteinExistence type="predicted"/>
<evidence type="ECO:0000256" key="4">
    <source>
        <dbReference type="ARBA" id="ARBA00023163"/>
    </source>
</evidence>
<comment type="caution">
    <text evidence="7">The sequence shown here is derived from an EMBL/GenBank/DDBJ whole genome shotgun (WGS) entry which is preliminary data.</text>
</comment>
<feature type="domain" description="MADS-box" evidence="6">
    <location>
        <begin position="12"/>
        <end position="72"/>
    </location>
</feature>
<evidence type="ECO:0000256" key="1">
    <source>
        <dbReference type="ARBA" id="ARBA00004123"/>
    </source>
</evidence>
<dbReference type="PROSITE" id="PS50066">
    <property type="entry name" value="MADS_BOX_2"/>
    <property type="match status" value="1"/>
</dbReference>
<dbReference type="GO" id="GO:0003677">
    <property type="term" value="F:DNA binding"/>
    <property type="evidence" value="ECO:0007669"/>
    <property type="project" value="UniProtKB-KW"/>
</dbReference>
<dbReference type="Proteomes" id="UP000824469">
    <property type="component" value="Unassembled WGS sequence"/>
</dbReference>
<evidence type="ECO:0000256" key="2">
    <source>
        <dbReference type="ARBA" id="ARBA00023015"/>
    </source>
</evidence>
<name>A0AA38FR06_TAXCH</name>